<evidence type="ECO:0000313" key="1">
    <source>
        <dbReference type="EMBL" id="KUM45309.1"/>
    </source>
</evidence>
<reference evidence="1" key="1">
    <citation type="journal article" date="2015" name="Genome Biol. Evol.">
        <title>Organellar Genomes of White Spruce (Picea glauca): Assembly and Annotation.</title>
        <authorList>
            <person name="Jackman S.D."/>
            <person name="Warren R.L."/>
            <person name="Gibb E.A."/>
            <person name="Vandervalk B.P."/>
            <person name="Mohamadi H."/>
            <person name="Chu J."/>
            <person name="Raymond A."/>
            <person name="Pleasance S."/>
            <person name="Coope R."/>
            <person name="Wildung M.R."/>
            <person name="Ritland C.E."/>
            <person name="Bousquet J."/>
            <person name="Jones S.J."/>
            <person name="Bohlmann J."/>
            <person name="Birol I."/>
        </authorList>
    </citation>
    <scope>NUCLEOTIDE SEQUENCE [LARGE SCALE GENOMIC DNA]</scope>
    <source>
        <tissue evidence="1">Flushing bud</tissue>
    </source>
</reference>
<name>A0A101LU00_PICGL</name>
<geneLocation type="mitochondrion" evidence="1"/>
<organism evidence="1">
    <name type="scientific">Picea glauca</name>
    <name type="common">White spruce</name>
    <name type="synonym">Pinus glauca</name>
    <dbReference type="NCBI Taxonomy" id="3330"/>
    <lineage>
        <taxon>Eukaryota</taxon>
        <taxon>Viridiplantae</taxon>
        <taxon>Streptophyta</taxon>
        <taxon>Embryophyta</taxon>
        <taxon>Tracheophyta</taxon>
        <taxon>Spermatophyta</taxon>
        <taxon>Pinopsida</taxon>
        <taxon>Pinidae</taxon>
        <taxon>Conifers I</taxon>
        <taxon>Pinales</taxon>
        <taxon>Pinaceae</taxon>
        <taxon>Picea</taxon>
    </lineage>
</organism>
<dbReference type="AlphaFoldDB" id="A0A101LU00"/>
<proteinExistence type="predicted"/>
<gene>
    <name evidence="1" type="ORF">ABT39_MTgene3482</name>
</gene>
<dbReference type="EMBL" id="LKAM01000021">
    <property type="protein sequence ID" value="KUM45309.1"/>
    <property type="molecule type" value="Genomic_DNA"/>
</dbReference>
<keyword evidence="1" id="KW-0496">Mitochondrion</keyword>
<dbReference type="Pfam" id="PF14223">
    <property type="entry name" value="Retrotran_gag_2"/>
    <property type="match status" value="1"/>
</dbReference>
<protein>
    <submittedName>
        <fullName evidence="1">Uncharacterized protein</fullName>
    </submittedName>
</protein>
<accession>A0A101LU00</accession>
<comment type="caution">
    <text evidence="1">The sequence shown here is derived from an EMBL/GenBank/DDBJ whole genome shotgun (WGS) entry which is preliminary data.</text>
</comment>
<sequence>MKDHLIPHITGKLTKEMYEALTSLYQSVNVFEKLLLKKKITHTRMNNTDTVAMIKITDLRDELFAIDMKIDDEELVPIALNSFSPPWEYFLWGVCIR</sequence>